<gene>
    <name evidence="3" type="ORF">K0625_13680</name>
</gene>
<feature type="domain" description="TadE-like" evidence="2">
    <location>
        <begin position="8"/>
        <end position="50"/>
    </location>
</feature>
<dbReference type="Pfam" id="PF07811">
    <property type="entry name" value="TadE"/>
    <property type="match status" value="1"/>
</dbReference>
<keyword evidence="1" id="KW-0812">Transmembrane</keyword>
<dbReference type="EMBL" id="JAHZST010000009">
    <property type="protein sequence ID" value="MBW8184720.1"/>
    <property type="molecule type" value="Genomic_DNA"/>
</dbReference>
<protein>
    <submittedName>
        <fullName evidence="3">Pilus assembly protein</fullName>
    </submittedName>
</protein>
<proteinExistence type="predicted"/>
<dbReference type="Proteomes" id="UP001195963">
    <property type="component" value="Unassembled WGS sequence"/>
</dbReference>
<keyword evidence="1" id="KW-0472">Membrane</keyword>
<evidence type="ECO:0000313" key="4">
    <source>
        <dbReference type="Proteomes" id="UP001195963"/>
    </source>
</evidence>
<dbReference type="InterPro" id="IPR012495">
    <property type="entry name" value="TadE-like_dom"/>
</dbReference>
<evidence type="ECO:0000256" key="1">
    <source>
        <dbReference type="SAM" id="Phobius"/>
    </source>
</evidence>
<keyword evidence="1" id="KW-1133">Transmembrane helix</keyword>
<feature type="transmembrane region" description="Helical" evidence="1">
    <location>
        <begin position="12"/>
        <end position="36"/>
    </location>
</feature>
<keyword evidence="4" id="KW-1185">Reference proteome</keyword>
<sequence>MSYSYQKGVAAIEFTILLPVLLLLVFITAELGRALYQYGQLTRMVRDAGRYLSITVMRNTTGVLPESIANGCDTNAEPSCDDICNDCIEEMRELLSYGELDGSVPLLRGIDESNVIVSGDSGTKTVTISVDYDWQPLFGERVSGFGLGSSSDLSFNFNVSYTLRAL</sequence>
<reference evidence="3 4" key="1">
    <citation type="submission" date="2021-07" db="EMBL/GenBank/DDBJ databases">
        <title>Shewanella sp. nov, isolated from SCS.</title>
        <authorList>
            <person name="Cao W.R."/>
        </authorList>
    </citation>
    <scope>NUCLEOTIDE SEQUENCE [LARGE SCALE GENOMIC DNA]</scope>
    <source>
        <strain evidence="3 4">NR704-98</strain>
    </source>
</reference>
<name>A0ABS7E593_9GAMM</name>
<accession>A0ABS7E593</accession>
<dbReference type="RefSeq" id="WP_220110205.1">
    <property type="nucleotide sequence ID" value="NZ_JAHZST010000009.1"/>
</dbReference>
<evidence type="ECO:0000313" key="3">
    <source>
        <dbReference type="EMBL" id="MBW8184720.1"/>
    </source>
</evidence>
<organism evidence="3 4">
    <name type="scientific">Shewanella nanhaiensis</name>
    <dbReference type="NCBI Taxonomy" id="2864872"/>
    <lineage>
        <taxon>Bacteria</taxon>
        <taxon>Pseudomonadati</taxon>
        <taxon>Pseudomonadota</taxon>
        <taxon>Gammaproteobacteria</taxon>
        <taxon>Alteromonadales</taxon>
        <taxon>Shewanellaceae</taxon>
        <taxon>Shewanella</taxon>
    </lineage>
</organism>
<comment type="caution">
    <text evidence="3">The sequence shown here is derived from an EMBL/GenBank/DDBJ whole genome shotgun (WGS) entry which is preliminary data.</text>
</comment>
<evidence type="ECO:0000259" key="2">
    <source>
        <dbReference type="Pfam" id="PF07811"/>
    </source>
</evidence>